<evidence type="ECO:0008006" key="3">
    <source>
        <dbReference type="Google" id="ProtNLM"/>
    </source>
</evidence>
<dbReference type="RefSeq" id="WP_033672231.1">
    <property type="nucleotide sequence ID" value="NZ_JOTM01000001.1"/>
</dbReference>
<evidence type="ECO:0000313" key="1">
    <source>
        <dbReference type="EMBL" id="KEK25879.1"/>
    </source>
</evidence>
<dbReference type="STRING" id="574375.AZF08_01265"/>
<evidence type="ECO:0000313" key="2">
    <source>
        <dbReference type="Proteomes" id="UP000027778"/>
    </source>
</evidence>
<keyword evidence="2" id="KW-1185">Reference proteome</keyword>
<name>A0A073KF35_9BACI</name>
<comment type="caution">
    <text evidence="1">The sequence shown here is derived from an EMBL/GenBank/DDBJ whole genome shotgun (WGS) entry which is preliminary data.</text>
</comment>
<organism evidence="1 2">
    <name type="scientific">Bacillus gaemokensis</name>
    <dbReference type="NCBI Taxonomy" id="574375"/>
    <lineage>
        <taxon>Bacteria</taxon>
        <taxon>Bacillati</taxon>
        <taxon>Bacillota</taxon>
        <taxon>Bacilli</taxon>
        <taxon>Bacillales</taxon>
        <taxon>Bacillaceae</taxon>
        <taxon>Bacillus</taxon>
        <taxon>Bacillus cereus group</taxon>
    </lineage>
</organism>
<dbReference type="Proteomes" id="UP000027778">
    <property type="component" value="Unassembled WGS sequence"/>
</dbReference>
<proteinExistence type="predicted"/>
<dbReference type="EMBL" id="JOTM01000001">
    <property type="protein sequence ID" value="KEK25879.1"/>
    <property type="molecule type" value="Genomic_DNA"/>
</dbReference>
<reference evidence="1 2" key="1">
    <citation type="submission" date="2014-06" db="EMBL/GenBank/DDBJ databases">
        <title>Draft genome sequence of Bacillus gaemokensis JCM 15801 (MCCC 1A00707).</title>
        <authorList>
            <person name="Lai Q."/>
            <person name="Liu Y."/>
            <person name="Shao Z."/>
        </authorList>
    </citation>
    <scope>NUCLEOTIDE SEQUENCE [LARGE SCALE GENOMIC DNA]</scope>
    <source>
        <strain evidence="1 2">JCM 15801</strain>
    </source>
</reference>
<gene>
    <name evidence="1" type="ORF">BAGA_01180</name>
</gene>
<accession>A0A073KF35</accession>
<dbReference type="OrthoDB" id="2404998at2"/>
<protein>
    <recommendedName>
        <fullName evidence="3">Peptidyl-prolyl cis-trans isomerase</fullName>
    </recommendedName>
</protein>
<dbReference type="eggNOG" id="COG2041">
    <property type="taxonomic scope" value="Bacteria"/>
</dbReference>
<dbReference type="AlphaFoldDB" id="A0A073KF35"/>
<sequence length="165" mass="19027">MSEILFINGKVRFPITIDPSVWIFDDRKVDLTTYFNENKEEEPELETYLKHTSEHWDREIRNGASFPPIQKSVKKFKKEQLITGTFGIPLHPFFKNAEILDLSTHVEIHTTQDTITLPLEEATNAILGFSKDGKPLREDGPVHLYFGDGSNISNPIRNIRQFTII</sequence>